<dbReference type="PANTHER" id="PTHR11200">
    <property type="entry name" value="INOSITOL 5-PHOSPHATASE"/>
    <property type="match status" value="1"/>
</dbReference>
<dbReference type="RefSeq" id="XP_018994620.1">
    <property type="nucleotide sequence ID" value="XM_019137594.1"/>
</dbReference>
<evidence type="ECO:0000259" key="1">
    <source>
        <dbReference type="SMART" id="SM00128"/>
    </source>
</evidence>
<dbReference type="FunFam" id="3.60.10.10:FF:000096">
    <property type="entry name" value="Unplaced genomic scaffold supercont2.4, whole genome shotgun sequence"/>
    <property type="match status" value="1"/>
</dbReference>
<comment type="caution">
    <text evidence="2">The sequence shown here is derived from an EMBL/GenBank/DDBJ whole genome shotgun (WGS) entry which is preliminary data.</text>
</comment>
<keyword evidence="3" id="KW-1185">Reference proteome</keyword>
<dbReference type="SMART" id="SM00128">
    <property type="entry name" value="IPPc"/>
    <property type="match status" value="1"/>
</dbReference>
<dbReference type="SUPFAM" id="SSF56219">
    <property type="entry name" value="DNase I-like"/>
    <property type="match status" value="1"/>
</dbReference>
<dbReference type="Proteomes" id="UP000094065">
    <property type="component" value="Unassembled WGS sequence"/>
</dbReference>
<dbReference type="GO" id="GO:0004439">
    <property type="term" value="F:phosphatidylinositol-4,5-bisphosphate 5-phosphatase activity"/>
    <property type="evidence" value="ECO:0007669"/>
    <property type="project" value="TreeGrafter"/>
</dbReference>
<evidence type="ECO:0000313" key="2">
    <source>
        <dbReference type="EMBL" id="ODN79773.1"/>
    </source>
</evidence>
<dbReference type="GeneID" id="30154993"/>
<protein>
    <recommendedName>
        <fullName evidence="1">Inositol polyphosphate-related phosphatase domain-containing protein</fullName>
    </recommendedName>
</protein>
<dbReference type="InterPro" id="IPR046985">
    <property type="entry name" value="IP5"/>
</dbReference>
<dbReference type="AlphaFoldDB" id="A0A1E3HTV4"/>
<dbReference type="STRING" id="1295533.A0A1E3HTV4"/>
<dbReference type="OrthoDB" id="62798at2759"/>
<dbReference type="InterPro" id="IPR000300">
    <property type="entry name" value="IPPc"/>
</dbReference>
<sequence length="452" mass="49561">MDPLIHLSTMAPLTVFATTWNTGLQGSKAQSQDLTSWLLPVLHNATSPDLPQAIAPDIYVIGVQELLPVHLALAGLTSPVLLALTQRIASILSSHATSLSHSKTPDKYSLVSRVAHVGNAIWVFSRDKTMEGRVGKASEARLGLYYGGMGNKGAVGVRLPVQRGKIGGWEVLTFVNTHLEAHDHNIPRRNAQYQHILSSLVFNSSDPLTTPQQIFDTSHLFIMGDLNYRLSRQPPPDGLRENKSVNDIALLEKSRAEMVRTDTLRQQQREGKVFGGLREGDITRFAPTYKRVVGEIEGYSAKRIPGWTDRILFASHTDPSSFFSPSADSLHSIDANSTQILHLESTPELTLSDHKPVHALFLLPESAHDAPSPHLAPMLPPAPSHHGVRPPPTQREVLILERLIGTVLDKAVGWPWTLFVLLGFGDSRAGMGVSALFAMLWSIWWSGVFSAA</sequence>
<organism evidence="2 3">
    <name type="scientific">Cryptococcus amylolentus CBS 6039</name>
    <dbReference type="NCBI Taxonomy" id="1295533"/>
    <lineage>
        <taxon>Eukaryota</taxon>
        <taxon>Fungi</taxon>
        <taxon>Dikarya</taxon>
        <taxon>Basidiomycota</taxon>
        <taxon>Agaricomycotina</taxon>
        <taxon>Tremellomycetes</taxon>
        <taxon>Tremellales</taxon>
        <taxon>Cryptococcaceae</taxon>
        <taxon>Cryptococcus</taxon>
    </lineage>
</organism>
<evidence type="ECO:0000313" key="3">
    <source>
        <dbReference type="Proteomes" id="UP000094065"/>
    </source>
</evidence>
<accession>A0A1E3HTV4</accession>
<gene>
    <name evidence="2" type="ORF">L202_03684</name>
</gene>
<dbReference type="EMBL" id="AWGJ01000005">
    <property type="protein sequence ID" value="ODN79773.1"/>
    <property type="molecule type" value="Genomic_DNA"/>
</dbReference>
<dbReference type="GO" id="GO:0046856">
    <property type="term" value="P:phosphatidylinositol dephosphorylation"/>
    <property type="evidence" value="ECO:0007669"/>
    <property type="project" value="InterPro"/>
</dbReference>
<feature type="domain" description="Inositol polyphosphate-related phosphatase" evidence="1">
    <location>
        <begin position="11"/>
        <end position="369"/>
    </location>
</feature>
<dbReference type="InterPro" id="IPR036691">
    <property type="entry name" value="Endo/exonu/phosph_ase_sf"/>
</dbReference>
<reference evidence="2 3" key="1">
    <citation type="submission" date="2016-06" db="EMBL/GenBank/DDBJ databases">
        <title>Evolution of pathogenesis and genome organization in the Tremellales.</title>
        <authorList>
            <person name="Cuomo C."/>
            <person name="Litvintseva A."/>
            <person name="Heitman J."/>
            <person name="Chen Y."/>
            <person name="Sun S."/>
            <person name="Springer D."/>
            <person name="Dromer F."/>
            <person name="Young S."/>
            <person name="Zeng Q."/>
            <person name="Chapman S."/>
            <person name="Gujja S."/>
            <person name="Saif S."/>
            <person name="Birren B."/>
        </authorList>
    </citation>
    <scope>NUCLEOTIDE SEQUENCE [LARGE SCALE GENOMIC DNA]</scope>
    <source>
        <strain evidence="2 3">CBS 6039</strain>
    </source>
</reference>
<name>A0A1E3HTV4_9TREE</name>
<dbReference type="PANTHER" id="PTHR11200:SF286">
    <property type="entry name" value="5-PHOSPHATASE, PUTATIVE (AFU_ORTHOLOGUE AFUA_5G07600)-RELATED"/>
    <property type="match status" value="1"/>
</dbReference>
<dbReference type="Pfam" id="PF22669">
    <property type="entry name" value="Exo_endo_phos2"/>
    <property type="match status" value="1"/>
</dbReference>
<dbReference type="Gene3D" id="3.60.10.10">
    <property type="entry name" value="Endonuclease/exonuclease/phosphatase"/>
    <property type="match status" value="1"/>
</dbReference>
<proteinExistence type="predicted"/>